<dbReference type="InterPro" id="IPR009057">
    <property type="entry name" value="Homeodomain-like_sf"/>
</dbReference>
<dbReference type="InterPro" id="IPR050204">
    <property type="entry name" value="AraC_XylS_family_regulators"/>
</dbReference>
<dbReference type="PANTHER" id="PTHR46796:SF13">
    <property type="entry name" value="HTH-TYPE TRANSCRIPTIONAL ACTIVATOR RHAS"/>
    <property type="match status" value="1"/>
</dbReference>
<evidence type="ECO:0000256" key="3">
    <source>
        <dbReference type="ARBA" id="ARBA00023163"/>
    </source>
</evidence>
<dbReference type="Pfam" id="PF12833">
    <property type="entry name" value="HTH_18"/>
    <property type="match status" value="1"/>
</dbReference>
<dbReference type="PROSITE" id="PS01124">
    <property type="entry name" value="HTH_ARAC_FAMILY_2"/>
    <property type="match status" value="1"/>
</dbReference>
<dbReference type="Gene3D" id="1.10.10.60">
    <property type="entry name" value="Homeodomain-like"/>
    <property type="match status" value="1"/>
</dbReference>
<dbReference type="AlphaFoldDB" id="A0A1Z4NAR8"/>
<feature type="domain" description="HTH araC/xylS-type" evidence="4">
    <location>
        <begin position="159"/>
        <end position="260"/>
    </location>
</feature>
<dbReference type="InterPro" id="IPR046532">
    <property type="entry name" value="DUF6597"/>
</dbReference>
<dbReference type="KEGG" id="ttq:NIES37_68400"/>
<dbReference type="RefSeq" id="WP_096583299.1">
    <property type="nucleotide sequence ID" value="NZ_CAWNJS010000001.1"/>
</dbReference>
<dbReference type="PANTHER" id="PTHR46796">
    <property type="entry name" value="HTH-TYPE TRANSCRIPTIONAL ACTIVATOR RHAS-RELATED"/>
    <property type="match status" value="1"/>
</dbReference>
<keyword evidence="1" id="KW-0805">Transcription regulation</keyword>
<dbReference type="SUPFAM" id="SSF46689">
    <property type="entry name" value="Homeodomain-like"/>
    <property type="match status" value="1"/>
</dbReference>
<dbReference type="InterPro" id="IPR018060">
    <property type="entry name" value="HTH_AraC"/>
</dbReference>
<gene>
    <name evidence="5" type="ORF">NIES37_68400</name>
</gene>
<proteinExistence type="predicted"/>
<keyword evidence="3" id="KW-0804">Transcription</keyword>
<evidence type="ECO:0000313" key="5">
    <source>
        <dbReference type="EMBL" id="BAZ02827.1"/>
    </source>
</evidence>
<evidence type="ECO:0000259" key="4">
    <source>
        <dbReference type="PROSITE" id="PS01124"/>
    </source>
</evidence>
<organism evidence="5 6">
    <name type="scientific">Tolypothrix tenuis PCC 7101</name>
    <dbReference type="NCBI Taxonomy" id="231146"/>
    <lineage>
        <taxon>Bacteria</taxon>
        <taxon>Bacillati</taxon>
        <taxon>Cyanobacteriota</taxon>
        <taxon>Cyanophyceae</taxon>
        <taxon>Nostocales</taxon>
        <taxon>Tolypothrichaceae</taxon>
        <taxon>Tolypothrix</taxon>
    </lineage>
</organism>
<dbReference type="GO" id="GO:0003700">
    <property type="term" value="F:DNA-binding transcription factor activity"/>
    <property type="evidence" value="ECO:0007669"/>
    <property type="project" value="InterPro"/>
</dbReference>
<reference evidence="5 6" key="1">
    <citation type="submission" date="2017-06" db="EMBL/GenBank/DDBJ databases">
        <title>Genome sequencing of cyanobaciteial culture collection at National Institute for Environmental Studies (NIES).</title>
        <authorList>
            <person name="Hirose Y."/>
            <person name="Shimura Y."/>
            <person name="Fujisawa T."/>
            <person name="Nakamura Y."/>
            <person name="Kawachi M."/>
        </authorList>
    </citation>
    <scope>NUCLEOTIDE SEQUENCE [LARGE SCALE GENOMIC DNA]</scope>
    <source>
        <strain evidence="5 6">NIES-37</strain>
    </source>
</reference>
<name>A0A1Z4NAR8_9CYAN</name>
<evidence type="ECO:0000256" key="1">
    <source>
        <dbReference type="ARBA" id="ARBA00023015"/>
    </source>
</evidence>
<evidence type="ECO:0000313" key="6">
    <source>
        <dbReference type="Proteomes" id="UP000218785"/>
    </source>
</evidence>
<dbReference type="GO" id="GO:0043565">
    <property type="term" value="F:sequence-specific DNA binding"/>
    <property type="evidence" value="ECO:0007669"/>
    <property type="project" value="InterPro"/>
</dbReference>
<dbReference type="Pfam" id="PF20240">
    <property type="entry name" value="DUF6597"/>
    <property type="match status" value="1"/>
</dbReference>
<dbReference type="SMART" id="SM00342">
    <property type="entry name" value="HTH_ARAC"/>
    <property type="match status" value="1"/>
</dbReference>
<dbReference type="Proteomes" id="UP000218785">
    <property type="component" value="Chromosome"/>
</dbReference>
<accession>A0A1Z4NAR8</accession>
<keyword evidence="6" id="KW-1185">Reference proteome</keyword>
<keyword evidence="2" id="KW-0238">DNA-binding</keyword>
<dbReference type="EMBL" id="AP018248">
    <property type="protein sequence ID" value="BAZ02827.1"/>
    <property type="molecule type" value="Genomic_DNA"/>
</dbReference>
<evidence type="ECO:0000256" key="2">
    <source>
        <dbReference type="ARBA" id="ARBA00023125"/>
    </source>
</evidence>
<protein>
    <submittedName>
        <fullName evidence="5">AraC family transcriptional regulator</fullName>
    </submittedName>
</protein>
<sequence length="272" mass="31270">MIYHTYIPRSPLSKFVKFLWSSEGDNLPSSRVKLLPIGSMELLINLRENTIPLYDSNSGERCGSTSSMRILGIHSQSLIIDKHSQISVMGVRFQAGGTVPFFQIPIKELHNRVISLNELWSNRADELREKLLKVSQLETRFRILEHYLLTMMVQSSPQHPVVDFALNQFANLHPPTVREITNQIGISPRYFGQLFTNYVGLTPKLFCRIQRLRRVLSLLAGKTHTDWNDIAFTCGYFDQAHFIHDFRSLALCTPSEYIKHRGLHPCHIVLPD</sequence>